<evidence type="ECO:0000313" key="2">
    <source>
        <dbReference type="Proteomes" id="UP000828048"/>
    </source>
</evidence>
<sequence>MEQSETGSTSKQATNETEQNTQIVFYPNPTKNRVSDFISIRQTPQKPIDDDDKKLIPDRPFKKIRSPKSQNPTPFPVSPSPPSSRLVFPFQIDDDESRSVAITNHLISQTDFPIFPRPPSFQNQQMISFATNPPQEQLLACQNNGPNSNPDSATATKMYRGVRQRHWGKWVAEIRLPRSRTRLWLGTFGSAEEAALAYDRQAFKYRGENAHLNFPHLFFGSENSLDSQMGTVESIPIGGITNDLDKNKFLSFDPAESELSANSNCFDGNQDGLWDDLDTINNILQSNFAMASNQDVEFVNN</sequence>
<gene>
    <name evidence="1" type="ORF">Vadar_030949</name>
</gene>
<dbReference type="Proteomes" id="UP000828048">
    <property type="component" value="Chromosome 4"/>
</dbReference>
<proteinExistence type="predicted"/>
<dbReference type="EMBL" id="CM037154">
    <property type="protein sequence ID" value="KAH7861797.1"/>
    <property type="molecule type" value="Genomic_DNA"/>
</dbReference>
<protein>
    <submittedName>
        <fullName evidence="1">Uncharacterized protein</fullName>
    </submittedName>
</protein>
<reference evidence="1 2" key="1">
    <citation type="journal article" date="2021" name="Hortic Res">
        <title>High-quality reference genome and annotation aids understanding of berry development for evergreen blueberry (Vaccinium darrowii).</title>
        <authorList>
            <person name="Yu J."/>
            <person name="Hulse-Kemp A.M."/>
            <person name="Babiker E."/>
            <person name="Staton M."/>
        </authorList>
    </citation>
    <scope>NUCLEOTIDE SEQUENCE [LARGE SCALE GENOMIC DNA]</scope>
    <source>
        <strain evidence="2">cv. NJ 8807/NJ 8810</strain>
        <tissue evidence="1">Young leaf</tissue>
    </source>
</reference>
<comment type="caution">
    <text evidence="1">The sequence shown here is derived from an EMBL/GenBank/DDBJ whole genome shotgun (WGS) entry which is preliminary data.</text>
</comment>
<keyword evidence="2" id="KW-1185">Reference proteome</keyword>
<organism evidence="1 2">
    <name type="scientific">Vaccinium darrowii</name>
    <dbReference type="NCBI Taxonomy" id="229202"/>
    <lineage>
        <taxon>Eukaryota</taxon>
        <taxon>Viridiplantae</taxon>
        <taxon>Streptophyta</taxon>
        <taxon>Embryophyta</taxon>
        <taxon>Tracheophyta</taxon>
        <taxon>Spermatophyta</taxon>
        <taxon>Magnoliopsida</taxon>
        <taxon>eudicotyledons</taxon>
        <taxon>Gunneridae</taxon>
        <taxon>Pentapetalae</taxon>
        <taxon>asterids</taxon>
        <taxon>Ericales</taxon>
        <taxon>Ericaceae</taxon>
        <taxon>Vaccinioideae</taxon>
        <taxon>Vaccinieae</taxon>
        <taxon>Vaccinium</taxon>
    </lineage>
</organism>
<evidence type="ECO:0000313" key="1">
    <source>
        <dbReference type="EMBL" id="KAH7861797.1"/>
    </source>
</evidence>
<accession>A0ACB7Z8P4</accession>
<name>A0ACB7Z8P4_9ERIC</name>